<sequence>MADKSTGEKGNGSTGDYEINSMDSSDTIGSVKLKIQAQEHIPFDHQELFFNEKLMAPTKRGRPLKKKGPTDNTDEAILMTPADIEKLVEERIAAAIPGILAQANSGNNNNHNTNNSNTNGTDPETNNTRRGCTYKHFMSCKPKDFYGNDGAIGLLRWLDKIQAVLRISDCLETHKVRYAANSFQGKALNWWNNQIQARGIDEAESMEWEEFKALLLEEYCPINELQKLENEFWHLTMKGADLMAYNDRFHELSSLLPHMVNSEARKIERYIWGLAPQIGSMVTASRPTTLKSAILLAGQLRDHLVRTNAFENKNSGEKRKLDNPNTSNHSNHTNQTNHSNHFKKPNNNKKPATVRNYGAVNQERKNQHAPKCAKCNFFHFGTCLVCTKCGKPGHQANNSKITTAALIPNKFNLISICHRFGALRSPEVNVIGLTTIYGNVYTSLATRNALHLLEVAGRTDIPVAEGSHVSYMKATKLRVADFVHGVDGLGNQNFPQPKSKPVEKSAAEYLVEQANRYPGEVTVVALGPLTNIALAIKLDPAFTKNIGQIVLLGGAFAVNGNVNPASEANIFGDPEAADIVFTSGADVLAIGLNVTHQVILTDHDRDLLAESDGIFAKYLSKILEFYFSYHRDSYNMKGVYLHDPTTIIAAVNPSLMTYTEGKRDMSQQLITMQTQIHELMISQHKRSDNDARKTLRHYVRNKNTVYSPREHESQADIEEEMVGLDGSECMVYHEYHQPIPEYVLMNPEEEDQQPPLIQHPLAQLTEVVPAGAVLPNKPGYRANTQETLEIRKQVDELVKKGLVMPFGLSNAPITFMCLMSDIQKPFLGRFIVVYFDNLMTYLFIAELLRITNSISNCYLTS</sequence>
<dbReference type="Proteomes" id="UP000326396">
    <property type="component" value="Linkage Group LG11"/>
</dbReference>
<evidence type="ECO:0000256" key="3">
    <source>
        <dbReference type="ARBA" id="ARBA00023295"/>
    </source>
</evidence>
<dbReference type="InterPro" id="IPR001910">
    <property type="entry name" value="Inosine/uridine_hydrolase_dom"/>
</dbReference>
<feature type="region of interest" description="Disordered" evidence="4">
    <location>
        <begin position="308"/>
        <end position="353"/>
    </location>
</feature>
<evidence type="ECO:0000259" key="6">
    <source>
        <dbReference type="Pfam" id="PF19259"/>
    </source>
</evidence>
<dbReference type="EMBL" id="SZYD01000003">
    <property type="protein sequence ID" value="KAD6795547.1"/>
    <property type="molecule type" value="Genomic_DNA"/>
</dbReference>
<feature type="domain" description="Ty3 transposon capsid-like protein" evidence="6">
    <location>
        <begin position="135"/>
        <end position="314"/>
    </location>
</feature>
<feature type="compositionally biased region" description="Low complexity" evidence="4">
    <location>
        <begin position="323"/>
        <end position="339"/>
    </location>
</feature>
<name>A0A5N6PQU4_9ASTR</name>
<dbReference type="Gene3D" id="3.10.20.90">
    <property type="entry name" value="Phosphatidylinositol 3-kinase Catalytic Subunit, Chain A, domain 1"/>
    <property type="match status" value="1"/>
</dbReference>
<dbReference type="Gene3D" id="3.30.70.270">
    <property type="match status" value="1"/>
</dbReference>
<comment type="caution">
    <text evidence="7">The sequence shown here is derived from an EMBL/GenBank/DDBJ whole genome shotgun (WGS) entry which is preliminary data.</text>
</comment>
<dbReference type="PANTHER" id="PTHR12304">
    <property type="entry name" value="INOSINE-URIDINE PREFERRING NUCLEOSIDE HYDROLASE"/>
    <property type="match status" value="1"/>
</dbReference>
<dbReference type="InterPro" id="IPR045358">
    <property type="entry name" value="Ty3_capsid"/>
</dbReference>
<keyword evidence="2" id="KW-0378">Hydrolase</keyword>
<evidence type="ECO:0000256" key="4">
    <source>
        <dbReference type="SAM" id="MobiDB-lite"/>
    </source>
</evidence>
<dbReference type="GO" id="GO:0008477">
    <property type="term" value="F:purine nucleosidase activity"/>
    <property type="evidence" value="ECO:0007669"/>
    <property type="project" value="TreeGrafter"/>
</dbReference>
<dbReference type="InterPro" id="IPR029071">
    <property type="entry name" value="Ubiquitin-like_domsf"/>
</dbReference>
<dbReference type="SUPFAM" id="SSF54236">
    <property type="entry name" value="Ubiquitin-like"/>
    <property type="match status" value="1"/>
</dbReference>
<keyword evidence="8" id="KW-1185">Reference proteome</keyword>
<proteinExistence type="inferred from homology"/>
<organism evidence="7 8">
    <name type="scientific">Mikania micrantha</name>
    <name type="common">bitter vine</name>
    <dbReference type="NCBI Taxonomy" id="192012"/>
    <lineage>
        <taxon>Eukaryota</taxon>
        <taxon>Viridiplantae</taxon>
        <taxon>Streptophyta</taxon>
        <taxon>Embryophyta</taxon>
        <taxon>Tracheophyta</taxon>
        <taxon>Spermatophyta</taxon>
        <taxon>Magnoliopsida</taxon>
        <taxon>eudicotyledons</taxon>
        <taxon>Gunneridae</taxon>
        <taxon>Pentapetalae</taxon>
        <taxon>asterids</taxon>
        <taxon>campanulids</taxon>
        <taxon>Asterales</taxon>
        <taxon>Asteraceae</taxon>
        <taxon>Asteroideae</taxon>
        <taxon>Heliantheae alliance</taxon>
        <taxon>Eupatorieae</taxon>
        <taxon>Mikania</taxon>
    </lineage>
</organism>
<keyword evidence="3" id="KW-0326">Glycosidase</keyword>
<dbReference type="GO" id="GO:0006152">
    <property type="term" value="P:purine nucleoside catabolic process"/>
    <property type="evidence" value="ECO:0007669"/>
    <property type="project" value="TreeGrafter"/>
</dbReference>
<gene>
    <name evidence="7" type="ORF">E3N88_06443</name>
</gene>
<dbReference type="CDD" id="cd02650">
    <property type="entry name" value="nuc_hydro_CaPnhB"/>
    <property type="match status" value="1"/>
</dbReference>
<accession>A0A5N6PQU4</accession>
<evidence type="ECO:0008006" key="9">
    <source>
        <dbReference type="Google" id="ProtNLM"/>
    </source>
</evidence>
<feature type="compositionally biased region" description="Low complexity" evidence="4">
    <location>
        <begin position="104"/>
        <end position="121"/>
    </location>
</feature>
<evidence type="ECO:0000256" key="2">
    <source>
        <dbReference type="ARBA" id="ARBA00022801"/>
    </source>
</evidence>
<feature type="region of interest" description="Disordered" evidence="4">
    <location>
        <begin position="1"/>
        <end position="22"/>
    </location>
</feature>
<reference evidence="7 8" key="1">
    <citation type="submission" date="2019-05" db="EMBL/GenBank/DDBJ databases">
        <title>Mikania micrantha, genome provides insights into the molecular mechanism of rapid growth.</title>
        <authorList>
            <person name="Liu B."/>
        </authorList>
    </citation>
    <scope>NUCLEOTIDE SEQUENCE [LARGE SCALE GENOMIC DNA]</scope>
    <source>
        <strain evidence="7">NLD-2019</strain>
        <tissue evidence="7">Leaf</tissue>
    </source>
</reference>
<feature type="region of interest" description="Disordered" evidence="4">
    <location>
        <begin position="103"/>
        <end position="127"/>
    </location>
</feature>
<dbReference type="OrthoDB" id="2272416at2759"/>
<dbReference type="GO" id="GO:0005829">
    <property type="term" value="C:cytosol"/>
    <property type="evidence" value="ECO:0007669"/>
    <property type="project" value="TreeGrafter"/>
</dbReference>
<dbReference type="Pfam" id="PF19259">
    <property type="entry name" value="Ty3_capsid"/>
    <property type="match status" value="1"/>
</dbReference>
<dbReference type="InterPro" id="IPR036452">
    <property type="entry name" value="Ribo_hydro-like"/>
</dbReference>
<evidence type="ECO:0000313" key="7">
    <source>
        <dbReference type="EMBL" id="KAD6795547.1"/>
    </source>
</evidence>
<dbReference type="InterPro" id="IPR043128">
    <property type="entry name" value="Rev_trsase/Diguanyl_cyclase"/>
</dbReference>
<dbReference type="Gene3D" id="3.90.245.10">
    <property type="entry name" value="Ribonucleoside hydrolase-like"/>
    <property type="match status" value="1"/>
</dbReference>
<protein>
    <recommendedName>
        <fullName evidence="9">Retrotransposon gag domain-containing protein</fullName>
    </recommendedName>
</protein>
<dbReference type="PANTHER" id="PTHR12304:SF4">
    <property type="entry name" value="URIDINE NUCLEOSIDASE"/>
    <property type="match status" value="1"/>
</dbReference>
<feature type="domain" description="Inosine/uridine-preferring nucleoside hydrolase" evidence="5">
    <location>
        <begin position="422"/>
        <end position="665"/>
    </location>
</feature>
<dbReference type="Pfam" id="PF01156">
    <property type="entry name" value="IU_nuc_hydro"/>
    <property type="match status" value="1"/>
</dbReference>
<dbReference type="InterPro" id="IPR023186">
    <property type="entry name" value="IUNH"/>
</dbReference>
<dbReference type="AlphaFoldDB" id="A0A5N6PQU4"/>
<comment type="similarity">
    <text evidence="1">Belongs to the IUNH family.</text>
</comment>
<evidence type="ECO:0000256" key="1">
    <source>
        <dbReference type="ARBA" id="ARBA00009176"/>
    </source>
</evidence>
<evidence type="ECO:0000313" key="8">
    <source>
        <dbReference type="Proteomes" id="UP000326396"/>
    </source>
</evidence>
<dbReference type="InterPro" id="IPR043502">
    <property type="entry name" value="DNA/RNA_pol_sf"/>
</dbReference>
<dbReference type="SUPFAM" id="SSF56672">
    <property type="entry name" value="DNA/RNA polymerases"/>
    <property type="match status" value="1"/>
</dbReference>
<dbReference type="SUPFAM" id="SSF53590">
    <property type="entry name" value="Nucleoside hydrolase"/>
    <property type="match status" value="1"/>
</dbReference>
<evidence type="ECO:0000259" key="5">
    <source>
        <dbReference type="Pfam" id="PF01156"/>
    </source>
</evidence>
<dbReference type="CDD" id="cd17039">
    <property type="entry name" value="Ubl_ubiquitin_like"/>
    <property type="match status" value="1"/>
</dbReference>